<accession>A0AAQ3K604</accession>
<reference evidence="3 4" key="1">
    <citation type="submission" date="2023-10" db="EMBL/GenBank/DDBJ databases">
        <title>Chromosome-scale genome assembly provides insights into flower coloration mechanisms of Canna indica.</title>
        <authorList>
            <person name="Li C."/>
        </authorList>
    </citation>
    <scope>NUCLEOTIDE SEQUENCE [LARGE SCALE GENOMIC DNA]</scope>
    <source>
        <tissue evidence="3">Flower</tissue>
    </source>
</reference>
<dbReference type="SMART" id="SM01162">
    <property type="entry name" value="DUF1771"/>
    <property type="match status" value="1"/>
</dbReference>
<evidence type="ECO:0000256" key="1">
    <source>
        <dbReference type="SAM" id="MobiDB-lite"/>
    </source>
</evidence>
<keyword evidence="4" id="KW-1185">Reference proteome</keyword>
<feature type="region of interest" description="Disordered" evidence="1">
    <location>
        <begin position="1"/>
        <end position="55"/>
    </location>
</feature>
<feature type="domain" description="Smr" evidence="2">
    <location>
        <begin position="262"/>
        <end position="378"/>
    </location>
</feature>
<evidence type="ECO:0000313" key="3">
    <source>
        <dbReference type="EMBL" id="WOL02379.1"/>
    </source>
</evidence>
<dbReference type="EMBL" id="CP136892">
    <property type="protein sequence ID" value="WOL02379.1"/>
    <property type="molecule type" value="Genomic_DNA"/>
</dbReference>
<dbReference type="SUPFAM" id="SSF160443">
    <property type="entry name" value="SMR domain-like"/>
    <property type="match status" value="1"/>
</dbReference>
<dbReference type="InterPro" id="IPR013899">
    <property type="entry name" value="DUF1771"/>
</dbReference>
<dbReference type="Gene3D" id="3.30.1370.110">
    <property type="match status" value="1"/>
</dbReference>
<dbReference type="SMART" id="SM00463">
    <property type="entry name" value="SMR"/>
    <property type="match status" value="1"/>
</dbReference>
<protein>
    <recommendedName>
        <fullName evidence="2">Smr domain-containing protein</fullName>
    </recommendedName>
</protein>
<dbReference type="Pfam" id="PF08590">
    <property type="entry name" value="DUF1771"/>
    <property type="match status" value="1"/>
</dbReference>
<dbReference type="PANTHER" id="PTHR47812">
    <property type="entry name" value="SMR (SMALL MUTS RELATED) DOMAIN-CONTAINING PROTEIN"/>
    <property type="match status" value="1"/>
</dbReference>
<evidence type="ECO:0000259" key="2">
    <source>
        <dbReference type="PROSITE" id="PS50828"/>
    </source>
</evidence>
<dbReference type="InterPro" id="IPR036063">
    <property type="entry name" value="Smr_dom_sf"/>
</dbReference>
<gene>
    <name evidence="3" type="ORF">Cni_G11098</name>
</gene>
<feature type="compositionally biased region" description="Polar residues" evidence="1">
    <location>
        <begin position="36"/>
        <end position="55"/>
    </location>
</feature>
<organism evidence="3 4">
    <name type="scientific">Canna indica</name>
    <name type="common">Indian-shot</name>
    <dbReference type="NCBI Taxonomy" id="4628"/>
    <lineage>
        <taxon>Eukaryota</taxon>
        <taxon>Viridiplantae</taxon>
        <taxon>Streptophyta</taxon>
        <taxon>Embryophyta</taxon>
        <taxon>Tracheophyta</taxon>
        <taxon>Spermatophyta</taxon>
        <taxon>Magnoliopsida</taxon>
        <taxon>Liliopsida</taxon>
        <taxon>Zingiberales</taxon>
        <taxon>Cannaceae</taxon>
        <taxon>Canna</taxon>
    </lineage>
</organism>
<proteinExistence type="predicted"/>
<dbReference type="Proteomes" id="UP001327560">
    <property type="component" value="Chromosome 3"/>
</dbReference>
<dbReference type="PANTHER" id="PTHR47812:SF2">
    <property type="entry name" value="SMR (SMALL MUTS RELATED) DOMAIN-CONTAINING PROTEIN"/>
    <property type="match status" value="1"/>
</dbReference>
<dbReference type="AlphaFoldDB" id="A0AAQ3K604"/>
<name>A0AAQ3K604_9LILI</name>
<sequence>MQRSKIRNPGWTAFDRKHRLGQGDEPANNVDPFPSISDSSPAATKSSTSNNFRPTKSFSAAVRPHLKAPSVQTSFIIGTVRNNLPNAESHEDLNVKLLKDVYSWADQQLIQDVLSGVHGDMEQASTLLKDMASPETNIEGATFSDNLSSIRDQHDKRNHCVQQDSSKISVLISAKLLSVPAEPEWEEDDIYITCRKDAMKIMRSATKHSRAASNAYYKGEHICAHQLSMRAKEERMVAENLNDKAAEEIFLNRNSKNDIWEMDLHGLHASEAVSALKNRLHTIESLMMMNCSASSGLTKLVADKVLSQPSDLSKDLRPDCNTRKPLPHQRQTILQVITGIGKHSKGQASLPSVIKSFLIENGYRFDEVRAGVLAVRPKFRNK</sequence>
<dbReference type="PROSITE" id="PS50828">
    <property type="entry name" value="SMR"/>
    <property type="match status" value="1"/>
</dbReference>
<dbReference type="InterPro" id="IPR002625">
    <property type="entry name" value="Smr_dom"/>
</dbReference>
<evidence type="ECO:0000313" key="4">
    <source>
        <dbReference type="Proteomes" id="UP001327560"/>
    </source>
</evidence>